<reference evidence="1" key="1">
    <citation type="submission" date="2015-12" db="EMBL/GenBank/DDBJ databases">
        <title>Gene expression during late stages of embryo sac development: a critical building block for successful pollen-pistil interactions.</title>
        <authorList>
            <person name="Liu Y."/>
            <person name="Joly V."/>
            <person name="Sabar M."/>
            <person name="Matton D.P."/>
        </authorList>
    </citation>
    <scope>NUCLEOTIDE SEQUENCE</scope>
</reference>
<sequence>MTMRADTVIHITGEASKDIVTPEVVAIIIQNWLKQILNLLSFLVIISSNCSKSEYESWTYVQINASSNFSFSI</sequence>
<proteinExistence type="predicted"/>
<accession>A0A0V0GYS7</accession>
<name>A0A0V0GYS7_SOLCH</name>
<evidence type="ECO:0000313" key="1">
    <source>
        <dbReference type="EMBL" id="JAP13262.1"/>
    </source>
</evidence>
<dbReference type="EMBL" id="GEDG01028326">
    <property type="protein sequence ID" value="JAP13262.1"/>
    <property type="molecule type" value="Transcribed_RNA"/>
</dbReference>
<organism evidence="1">
    <name type="scientific">Solanum chacoense</name>
    <name type="common">Chaco potato</name>
    <dbReference type="NCBI Taxonomy" id="4108"/>
    <lineage>
        <taxon>Eukaryota</taxon>
        <taxon>Viridiplantae</taxon>
        <taxon>Streptophyta</taxon>
        <taxon>Embryophyta</taxon>
        <taxon>Tracheophyta</taxon>
        <taxon>Spermatophyta</taxon>
        <taxon>Magnoliopsida</taxon>
        <taxon>eudicotyledons</taxon>
        <taxon>Gunneridae</taxon>
        <taxon>Pentapetalae</taxon>
        <taxon>asterids</taxon>
        <taxon>lamiids</taxon>
        <taxon>Solanales</taxon>
        <taxon>Solanaceae</taxon>
        <taxon>Solanoideae</taxon>
        <taxon>Solaneae</taxon>
        <taxon>Solanum</taxon>
    </lineage>
</organism>
<dbReference type="AlphaFoldDB" id="A0A0V0GYS7"/>
<protein>
    <submittedName>
        <fullName evidence="1">Putative ovule protein</fullName>
    </submittedName>
</protein>